<evidence type="ECO:0000256" key="3">
    <source>
        <dbReference type="ARBA" id="ARBA00022801"/>
    </source>
</evidence>
<dbReference type="EMBL" id="SJSM01000002">
    <property type="protein sequence ID" value="TCC98753.1"/>
    <property type="molecule type" value="Genomic_DNA"/>
</dbReference>
<dbReference type="Gene3D" id="3.90.1720.10">
    <property type="entry name" value="endopeptidase domain like (from Nostoc punctiforme)"/>
    <property type="match status" value="1"/>
</dbReference>
<sequence>MEQEFGICRVAVAPLRAGTSDKAEIASQLLFGDHVEILEKTDKWWLVRNGYDGYEGWMDYKQLGSLNHEQFVKNQDCDHLAPAQLANAVVAADGSKYFLAAGSNLPAYAGGCCYLGDEKFEISFSPKLIKSNTSVDELVDTALFFQNAPYLWGGRTVFGVDCSGFVQNVFKLNGIKLFRDAWQQAEQGTVVDFLPEVKTGDLAFFDNAEGRITHVGMMLNSGEIIHASGKVRIDPMDNQGIYNAELGRYTHNLRIVKRFI</sequence>
<evidence type="ECO:0000259" key="5">
    <source>
        <dbReference type="PROSITE" id="PS51935"/>
    </source>
</evidence>
<keyword evidence="2" id="KW-0645">Protease</keyword>
<evidence type="ECO:0000313" key="6">
    <source>
        <dbReference type="EMBL" id="TCC98753.1"/>
    </source>
</evidence>
<dbReference type="PANTHER" id="PTHR47053">
    <property type="entry name" value="MUREIN DD-ENDOPEPTIDASE MEPH-RELATED"/>
    <property type="match status" value="1"/>
</dbReference>
<evidence type="ECO:0000313" key="7">
    <source>
        <dbReference type="Proteomes" id="UP000291117"/>
    </source>
</evidence>
<keyword evidence="4" id="KW-0788">Thiol protease</keyword>
<dbReference type="GO" id="GO:0006508">
    <property type="term" value="P:proteolysis"/>
    <property type="evidence" value="ECO:0007669"/>
    <property type="project" value="UniProtKB-KW"/>
</dbReference>
<dbReference type="PROSITE" id="PS51935">
    <property type="entry name" value="NLPC_P60"/>
    <property type="match status" value="1"/>
</dbReference>
<dbReference type="InterPro" id="IPR041382">
    <property type="entry name" value="SH3_16"/>
</dbReference>
<feature type="domain" description="NlpC/P60" evidence="5">
    <location>
        <begin position="132"/>
        <end position="260"/>
    </location>
</feature>
<dbReference type="RefSeq" id="WP_131607734.1">
    <property type="nucleotide sequence ID" value="NZ_SJSM01000002.1"/>
</dbReference>
<reference evidence="6 7" key="1">
    <citation type="submission" date="2019-02" db="EMBL/GenBank/DDBJ databases">
        <title>Pedobacter sp. RP-3-8 sp. nov., isolated from Arctic soil.</title>
        <authorList>
            <person name="Dahal R.H."/>
        </authorList>
    </citation>
    <scope>NUCLEOTIDE SEQUENCE [LARGE SCALE GENOMIC DNA]</scope>
    <source>
        <strain evidence="6 7">RP-3-8</strain>
    </source>
</reference>
<dbReference type="Proteomes" id="UP000291117">
    <property type="component" value="Unassembled WGS sequence"/>
</dbReference>
<evidence type="ECO:0000256" key="1">
    <source>
        <dbReference type="ARBA" id="ARBA00007074"/>
    </source>
</evidence>
<comment type="similarity">
    <text evidence="1">Belongs to the peptidase C40 family.</text>
</comment>
<dbReference type="OrthoDB" id="9813368at2"/>
<gene>
    <name evidence="6" type="ORF">EZ444_05620</name>
</gene>
<dbReference type="InterPro" id="IPR038765">
    <property type="entry name" value="Papain-like_cys_pep_sf"/>
</dbReference>
<evidence type="ECO:0000256" key="4">
    <source>
        <dbReference type="ARBA" id="ARBA00022807"/>
    </source>
</evidence>
<keyword evidence="7" id="KW-1185">Reference proteome</keyword>
<evidence type="ECO:0000256" key="2">
    <source>
        <dbReference type="ARBA" id="ARBA00022670"/>
    </source>
</evidence>
<dbReference type="SUPFAM" id="SSF54001">
    <property type="entry name" value="Cysteine proteinases"/>
    <property type="match status" value="1"/>
</dbReference>
<dbReference type="GO" id="GO:0008234">
    <property type="term" value="F:cysteine-type peptidase activity"/>
    <property type="evidence" value="ECO:0007669"/>
    <property type="project" value="UniProtKB-KW"/>
</dbReference>
<name>A0A4R0NHI3_9SPHI</name>
<protein>
    <submittedName>
        <fullName evidence="6">Hydrolase</fullName>
    </submittedName>
</protein>
<dbReference type="AlphaFoldDB" id="A0A4R0NHI3"/>
<keyword evidence="3 6" id="KW-0378">Hydrolase</keyword>
<organism evidence="6 7">
    <name type="scientific">Pedobacter hiemivivus</name>
    <dbReference type="NCBI Taxonomy" id="2530454"/>
    <lineage>
        <taxon>Bacteria</taxon>
        <taxon>Pseudomonadati</taxon>
        <taxon>Bacteroidota</taxon>
        <taxon>Sphingobacteriia</taxon>
        <taxon>Sphingobacteriales</taxon>
        <taxon>Sphingobacteriaceae</taxon>
        <taxon>Pedobacter</taxon>
    </lineage>
</organism>
<dbReference type="InterPro" id="IPR051202">
    <property type="entry name" value="Peptidase_C40"/>
</dbReference>
<dbReference type="InterPro" id="IPR000064">
    <property type="entry name" value="NLP_P60_dom"/>
</dbReference>
<dbReference type="PANTHER" id="PTHR47053:SF1">
    <property type="entry name" value="MUREIN DD-ENDOPEPTIDASE MEPH-RELATED"/>
    <property type="match status" value="1"/>
</dbReference>
<proteinExistence type="inferred from homology"/>
<dbReference type="Pfam" id="PF00877">
    <property type="entry name" value="NLPC_P60"/>
    <property type="match status" value="1"/>
</dbReference>
<dbReference type="Pfam" id="PF18348">
    <property type="entry name" value="SH3_16"/>
    <property type="match status" value="1"/>
</dbReference>
<comment type="caution">
    <text evidence="6">The sequence shown here is derived from an EMBL/GenBank/DDBJ whole genome shotgun (WGS) entry which is preliminary data.</text>
</comment>
<dbReference type="Gene3D" id="2.30.30.40">
    <property type="entry name" value="SH3 Domains"/>
    <property type="match status" value="1"/>
</dbReference>
<accession>A0A4R0NHI3</accession>